<dbReference type="GO" id="GO:0046872">
    <property type="term" value="F:metal ion binding"/>
    <property type="evidence" value="ECO:0007669"/>
    <property type="project" value="InterPro"/>
</dbReference>
<organism evidence="1 2">
    <name type="scientific">Anaerocolumna cellulosilytica</name>
    <dbReference type="NCBI Taxonomy" id="433286"/>
    <lineage>
        <taxon>Bacteria</taxon>
        <taxon>Bacillati</taxon>
        <taxon>Bacillota</taxon>
        <taxon>Clostridia</taxon>
        <taxon>Lachnospirales</taxon>
        <taxon>Lachnospiraceae</taxon>
        <taxon>Anaerocolumna</taxon>
    </lineage>
</organism>
<dbReference type="GO" id="GO:0004222">
    <property type="term" value="F:metalloendopeptidase activity"/>
    <property type="evidence" value="ECO:0007669"/>
    <property type="project" value="TreeGrafter"/>
</dbReference>
<dbReference type="KEGG" id="acel:acsn021_07200"/>
<dbReference type="Proteomes" id="UP000515561">
    <property type="component" value="Chromosome"/>
</dbReference>
<dbReference type="GO" id="GO:0016485">
    <property type="term" value="P:protein processing"/>
    <property type="evidence" value="ECO:0007669"/>
    <property type="project" value="TreeGrafter"/>
</dbReference>
<dbReference type="PANTHER" id="PTHR43016">
    <property type="entry name" value="PRESEQUENCE PROTEASE"/>
    <property type="match status" value="1"/>
</dbReference>
<dbReference type="RefSeq" id="WP_184095877.1">
    <property type="nucleotide sequence ID" value="NZ_AP023367.1"/>
</dbReference>
<dbReference type="InterPro" id="IPR013578">
    <property type="entry name" value="Peptidase_M16C_assoc"/>
</dbReference>
<dbReference type="Pfam" id="PF22516">
    <property type="entry name" value="PreP_C"/>
    <property type="match status" value="1"/>
</dbReference>
<evidence type="ECO:0000313" key="1">
    <source>
        <dbReference type="EMBL" id="BCJ93151.1"/>
    </source>
</evidence>
<dbReference type="SMART" id="SM01264">
    <property type="entry name" value="M16C_associated"/>
    <property type="match status" value="1"/>
</dbReference>
<dbReference type="InterPro" id="IPR055130">
    <property type="entry name" value="PreP_C"/>
</dbReference>
<dbReference type="InterPro" id="IPR011249">
    <property type="entry name" value="Metalloenz_LuxS/M16"/>
</dbReference>
<dbReference type="Pfam" id="PF08367">
    <property type="entry name" value="M16C_assoc"/>
    <property type="match status" value="1"/>
</dbReference>
<gene>
    <name evidence="1" type="ORF">acsn021_07200</name>
</gene>
<dbReference type="FunFam" id="3.30.830.10:FF:000034">
    <property type="entry name" value="presequence protease 1, chloroplastic/mitochondrial"/>
    <property type="match status" value="1"/>
</dbReference>
<proteinExistence type="predicted"/>
<accession>A0A6S6R1R4</accession>
<dbReference type="EMBL" id="AP023367">
    <property type="protein sequence ID" value="BCJ93151.1"/>
    <property type="molecule type" value="Genomic_DNA"/>
</dbReference>
<reference evidence="1 2" key="1">
    <citation type="journal article" date="2016" name="Int. J. Syst. Evol. Microbiol.">
        <title>Descriptions of Anaerotaenia torta gen. nov., sp. nov. and Anaerocolumna cellulosilytica gen. nov., sp. nov. isolated from a methanogenic reactor of cattle waste.</title>
        <authorList>
            <person name="Uek A."/>
            <person name="Ohtaki Y."/>
            <person name="Kaku N."/>
            <person name="Ueki K."/>
        </authorList>
    </citation>
    <scope>NUCLEOTIDE SEQUENCE [LARGE SCALE GENOMIC DNA]</scope>
    <source>
        <strain evidence="1 2">SN021</strain>
    </source>
</reference>
<keyword evidence="2" id="KW-1185">Reference proteome</keyword>
<sequence>MSRNLKSSKELGILSGYELISEEELQDINSLGLLFKHTKTGARVAVVSNDDNNKVFSIGFRTPPINSTGVPHIVEHTVLCGSRDFPAKDPFIELAKGSLNTFLNAMTYPDKTIYPVASCNDQDFQNLVHVYMDAVFYPNIYKKEEIFKQEGWHYELESEDAELKYNGVVYNEMKGAFSSPEQQLFRTIQNALFPDTAYGVESGGDPEFIPDLSYEEFLDFHKKYYHPSNSYIYLYGDMNVKEKLEWLDQAYLNDFSDDPVDSEIQFQQPFHEVKDIEVPYPLSENDTSKNNTYLSYNLIIGTSLDRDLCMAFQVLEYVLLSAPGAPLKQALIDAGIGKDIISSFDADIYQPTFSIITKNAEKEQKEQFAGLIRSTLEKLVKEGLDEKSLKAAINYYEFKYREADYGQFPKGLMYGIQMLSTWLYDDNKPFLKMNANRLFETLKAKINSDYYTKLIEQYLLNNNHVVLVTLIPEAGLNAKREDKLKEKLAAYKAGLSKEEIQKLIEDTRLLKEYQEEPSTKEDLEKIPLLDREDIDKNAQPLYNKEVMIDGFPIVHHNVFTNGIAYMKLIFSLDQIPKELTPYIGLLSTVLGYIDTEHYSFLELSNEINIHTGGISTDVACFGKKGKPGEYLPTLQVDVKVLYDEMDYAFDLLKEIISFTKLRDEKRLLEIISEVKSRLQMHIMSAGHSVAVDRAMSYFSEASRFNEETKGIAYFKFIERLEEDFSNQAGDLIEKLQLLMNYIFRRENISVSFTSGEDGLATLNGRLLPFVEQLKTDAVEQTDEHFDLVCANEGFKTSGQVQYVARTGNFIEAGYEYTGALEVLKTILGYDYLWNNIRVKGGAYGCMCGFSYISGNGYFTSYRDPNVKETNEVYEKAAEFVKNFTVDERDMTKYIIGTISGLDTPRTPRTKGVVSMGAYLSGTTQEDLQKQRDEILNVTVEDVRKLSDIVKAIVDAGNLCVIGNENKIEQNKDMFKEVKTLLK</sequence>
<dbReference type="Pfam" id="PF00675">
    <property type="entry name" value="Peptidase_M16"/>
    <property type="match status" value="1"/>
</dbReference>
<dbReference type="PANTHER" id="PTHR43016:SF13">
    <property type="entry name" value="PRESEQUENCE PROTEASE, MITOCHONDRIAL"/>
    <property type="match status" value="1"/>
</dbReference>
<dbReference type="Gene3D" id="3.30.830.10">
    <property type="entry name" value="Metalloenzyme, LuxS/M16 peptidase-like"/>
    <property type="match status" value="4"/>
</dbReference>
<dbReference type="SUPFAM" id="SSF63411">
    <property type="entry name" value="LuxS/MPP-like metallohydrolase"/>
    <property type="match status" value="4"/>
</dbReference>
<dbReference type="InterPro" id="IPR011765">
    <property type="entry name" value="Pept_M16_N"/>
</dbReference>
<dbReference type="InterPro" id="IPR007863">
    <property type="entry name" value="Peptidase_M16_C"/>
</dbReference>
<name>A0A6S6R1R4_9FIRM</name>
<dbReference type="AlphaFoldDB" id="A0A6S6R1R4"/>
<dbReference type="Pfam" id="PF05193">
    <property type="entry name" value="Peptidase_M16_C"/>
    <property type="match status" value="1"/>
</dbReference>
<evidence type="ECO:0000313" key="2">
    <source>
        <dbReference type="Proteomes" id="UP000515561"/>
    </source>
</evidence>
<protein>
    <submittedName>
        <fullName evidence="1">Peptidase</fullName>
    </submittedName>
</protein>